<name>A0A7W6PXD4_9SPHN</name>
<dbReference type="RefSeq" id="WP_188082769.1">
    <property type="nucleotide sequence ID" value="NZ_JACIEU010000011.1"/>
</dbReference>
<evidence type="ECO:0000313" key="2">
    <source>
        <dbReference type="Proteomes" id="UP000590524"/>
    </source>
</evidence>
<protein>
    <submittedName>
        <fullName evidence="1">Uncharacterized protein</fullName>
    </submittedName>
</protein>
<dbReference type="Proteomes" id="UP000590524">
    <property type="component" value="Unassembled WGS sequence"/>
</dbReference>
<sequence length="102" mass="10832">MADPFATGMATLRASAASVAGRYSPPSGPAVEDIRVIHSQPSEISDDGELVMDKHSFVIFRSDVDMPEHNGVISIAAGDFRINGDCLLDNEGLSWTCPTQPA</sequence>
<dbReference type="EMBL" id="JACIEU010000011">
    <property type="protein sequence ID" value="MBB4149127.1"/>
    <property type="molecule type" value="Genomic_DNA"/>
</dbReference>
<dbReference type="Pfam" id="PF05354">
    <property type="entry name" value="Phage_attach"/>
    <property type="match status" value="1"/>
</dbReference>
<organism evidence="1 2">
    <name type="scientific">Sphingobium scionense</name>
    <dbReference type="NCBI Taxonomy" id="1404341"/>
    <lineage>
        <taxon>Bacteria</taxon>
        <taxon>Pseudomonadati</taxon>
        <taxon>Pseudomonadota</taxon>
        <taxon>Alphaproteobacteria</taxon>
        <taxon>Sphingomonadales</taxon>
        <taxon>Sphingomonadaceae</taxon>
        <taxon>Sphingobium</taxon>
    </lineage>
</organism>
<comment type="caution">
    <text evidence="1">The sequence shown here is derived from an EMBL/GenBank/DDBJ whole genome shotgun (WGS) entry which is preliminary data.</text>
</comment>
<keyword evidence="2" id="KW-1185">Reference proteome</keyword>
<reference evidence="1 2" key="1">
    <citation type="submission" date="2020-08" db="EMBL/GenBank/DDBJ databases">
        <title>Genomic Encyclopedia of Type Strains, Phase IV (KMG-IV): sequencing the most valuable type-strain genomes for metagenomic binning, comparative biology and taxonomic classification.</title>
        <authorList>
            <person name="Goeker M."/>
        </authorList>
    </citation>
    <scope>NUCLEOTIDE SEQUENCE [LARGE SCALE GENOMIC DNA]</scope>
    <source>
        <strain evidence="1 2">DSM 19371</strain>
    </source>
</reference>
<dbReference type="GO" id="GO:0019068">
    <property type="term" value="P:virion assembly"/>
    <property type="evidence" value="ECO:0007669"/>
    <property type="project" value="InterPro"/>
</dbReference>
<accession>A0A7W6PXD4</accession>
<dbReference type="AlphaFoldDB" id="A0A7W6PXD4"/>
<proteinExistence type="predicted"/>
<evidence type="ECO:0000313" key="1">
    <source>
        <dbReference type="EMBL" id="MBB4149127.1"/>
    </source>
</evidence>
<gene>
    <name evidence="1" type="ORF">GGQ90_002916</name>
</gene>
<dbReference type="InterPro" id="IPR008018">
    <property type="entry name" value="Phage_tail_attach_FII"/>
</dbReference>